<dbReference type="Gene3D" id="3.30.70.580">
    <property type="entry name" value="Pseudouridine synthase I, catalytic domain, N-terminal subdomain"/>
    <property type="match status" value="1"/>
</dbReference>
<dbReference type="RefSeq" id="WP_014641452.1">
    <property type="nucleotide sequence ID" value="NC_017668.1"/>
</dbReference>
<dbReference type="HOGENOM" id="CLU_014673_0_1_9"/>
<evidence type="ECO:0000256" key="1">
    <source>
        <dbReference type="ARBA" id="ARBA00009375"/>
    </source>
</evidence>
<comment type="subunit">
    <text evidence="4">Homodimer.</text>
</comment>
<evidence type="ECO:0000256" key="6">
    <source>
        <dbReference type="PIRSR" id="PIRSR001430-2"/>
    </source>
</evidence>
<dbReference type="PATRIC" id="fig|866895.3.peg.164"/>
<sequence length="247" mass="28477">MQRIRCIIQYDGTNYAGYQVQLNGKTVQEKLEKVLTKIHKGRKIKVIASGRTDSGVHAIGQVIHFDTELKLPMENWKRALATMLPADITVTKAEPVSSDFHARYDTTGKEYRYFIWNSKEPNIFKRHYYYHIRKELDVPAMKEACRYIEGEHNFTSFCSPKSDVKGSKVRTIHQASVVQKGEELIFQFKGSGFLYNMVRIIVGTLLEVGHHEREPADIPSILEKENREFAGNTAPPHGLFLWKVDYE</sequence>
<dbReference type="InterPro" id="IPR020094">
    <property type="entry name" value="TruA/RsuA/RluB/E/F_N"/>
</dbReference>
<comment type="similarity">
    <text evidence="1 4 7">Belongs to the tRNA pseudouridine synthase TruA family.</text>
</comment>
<dbReference type="NCBIfam" id="TIGR00071">
    <property type="entry name" value="hisT_truA"/>
    <property type="match status" value="1"/>
</dbReference>
<dbReference type="AlphaFoldDB" id="I0JHC6"/>
<proteinExistence type="inferred from homology"/>
<dbReference type="GO" id="GO:0003723">
    <property type="term" value="F:RNA binding"/>
    <property type="evidence" value="ECO:0007669"/>
    <property type="project" value="InterPro"/>
</dbReference>
<name>I0JHC6_HALH3</name>
<dbReference type="KEGG" id="hhd:HBHAL_1163"/>
<feature type="domain" description="Pseudouridine synthase I TruA alpha/beta" evidence="8">
    <location>
        <begin position="8"/>
        <end position="105"/>
    </location>
</feature>
<accession>I0JHC6</accession>
<evidence type="ECO:0000259" key="8">
    <source>
        <dbReference type="Pfam" id="PF01416"/>
    </source>
</evidence>
<keyword evidence="3 4" id="KW-0413">Isomerase</keyword>
<organism evidence="9 10">
    <name type="scientific">Halobacillus halophilus (strain ATCC 35676 / DSM 2266 / JCM 20832 / KCTC 3685 / LMG 17431 / NBRC 102448 / NCIMB 2269)</name>
    <name type="common">Sporosarcina halophila</name>
    <dbReference type="NCBI Taxonomy" id="866895"/>
    <lineage>
        <taxon>Bacteria</taxon>
        <taxon>Bacillati</taxon>
        <taxon>Bacillota</taxon>
        <taxon>Bacilli</taxon>
        <taxon>Bacillales</taxon>
        <taxon>Bacillaceae</taxon>
        <taxon>Halobacillus</taxon>
    </lineage>
</organism>
<dbReference type="STRING" id="866895.HBHAL_1163"/>
<dbReference type="PANTHER" id="PTHR11142:SF0">
    <property type="entry name" value="TRNA PSEUDOURIDINE SYNTHASE-LIKE 1"/>
    <property type="match status" value="1"/>
</dbReference>
<reference evidence="9 10" key="1">
    <citation type="journal article" date="2013" name="Environ. Microbiol.">
        <title>Chloride and organic osmolytes: a hybrid strategy to cope with elevated salinities by the moderately halophilic, chloride-dependent bacterium Halobacillus halophilus.</title>
        <authorList>
            <person name="Saum S.H."/>
            <person name="Pfeiffer F."/>
            <person name="Palm P."/>
            <person name="Rampp M."/>
            <person name="Schuster S.C."/>
            <person name="Muller V."/>
            <person name="Oesterhelt D."/>
        </authorList>
    </citation>
    <scope>NUCLEOTIDE SEQUENCE [LARGE SCALE GENOMIC DNA]</scope>
    <source>
        <strain evidence="10">ATCC 35676 / DSM 2266 / JCM 20832 / KCTC 3685 / LMG 17431 / NBRC 102448 / NCIMB 2269</strain>
    </source>
</reference>
<comment type="function">
    <text evidence="4">Formation of pseudouridine at positions 38, 39 and 40 in the anticodon stem and loop of transfer RNAs.</text>
</comment>
<evidence type="ECO:0000313" key="10">
    <source>
        <dbReference type="Proteomes" id="UP000007397"/>
    </source>
</evidence>
<dbReference type="EC" id="5.4.99.12" evidence="4"/>
<comment type="caution">
    <text evidence="4">Lacks conserved residue(s) required for the propagation of feature annotation.</text>
</comment>
<gene>
    <name evidence="4 9" type="primary">truA</name>
    <name evidence="9" type="ordered locus">HBHAL_1163</name>
</gene>
<evidence type="ECO:0000256" key="3">
    <source>
        <dbReference type="ARBA" id="ARBA00023235"/>
    </source>
</evidence>
<dbReference type="PANTHER" id="PTHR11142">
    <property type="entry name" value="PSEUDOURIDYLATE SYNTHASE"/>
    <property type="match status" value="1"/>
</dbReference>
<dbReference type="GO" id="GO:0031119">
    <property type="term" value="P:tRNA pseudouridine synthesis"/>
    <property type="evidence" value="ECO:0007669"/>
    <property type="project" value="UniProtKB-UniRule"/>
</dbReference>
<feature type="active site" description="Nucleophile" evidence="4 5">
    <location>
        <position position="53"/>
    </location>
</feature>
<dbReference type="InterPro" id="IPR020095">
    <property type="entry name" value="PsdUridine_synth_TruA_C"/>
</dbReference>
<dbReference type="Proteomes" id="UP000007397">
    <property type="component" value="Chromosome"/>
</dbReference>
<evidence type="ECO:0000256" key="5">
    <source>
        <dbReference type="PIRSR" id="PIRSR001430-1"/>
    </source>
</evidence>
<dbReference type="EMBL" id="HE717023">
    <property type="protein sequence ID" value="CCG43544.1"/>
    <property type="molecule type" value="Genomic_DNA"/>
</dbReference>
<dbReference type="InterPro" id="IPR020103">
    <property type="entry name" value="PsdUridine_synth_cat_dom_sf"/>
</dbReference>
<dbReference type="FunFam" id="3.30.70.580:FF:000001">
    <property type="entry name" value="tRNA pseudouridine synthase A"/>
    <property type="match status" value="1"/>
</dbReference>
<evidence type="ECO:0000313" key="9">
    <source>
        <dbReference type="EMBL" id="CCG43544.1"/>
    </source>
</evidence>
<dbReference type="PIRSF" id="PIRSF001430">
    <property type="entry name" value="tRNA_psdUrid_synth"/>
    <property type="match status" value="1"/>
</dbReference>
<dbReference type="Gene3D" id="3.30.70.660">
    <property type="entry name" value="Pseudouridine synthase I, catalytic domain, C-terminal subdomain"/>
    <property type="match status" value="1"/>
</dbReference>
<dbReference type="SUPFAM" id="SSF55120">
    <property type="entry name" value="Pseudouridine synthase"/>
    <property type="match status" value="1"/>
</dbReference>
<keyword evidence="10" id="KW-1185">Reference proteome</keyword>
<feature type="domain" description="Pseudouridine synthase I TruA alpha/beta" evidence="8">
    <location>
        <begin position="144"/>
        <end position="247"/>
    </location>
</feature>
<dbReference type="HAMAP" id="MF_00171">
    <property type="entry name" value="TruA"/>
    <property type="match status" value="1"/>
</dbReference>
<dbReference type="InterPro" id="IPR001406">
    <property type="entry name" value="PsdUridine_synth_TruA"/>
</dbReference>
<dbReference type="Pfam" id="PF01416">
    <property type="entry name" value="PseudoU_synth_1"/>
    <property type="match status" value="2"/>
</dbReference>
<dbReference type="InterPro" id="IPR020097">
    <property type="entry name" value="PsdUridine_synth_TruA_a/b_dom"/>
</dbReference>
<evidence type="ECO:0000256" key="2">
    <source>
        <dbReference type="ARBA" id="ARBA00022694"/>
    </source>
</evidence>
<dbReference type="CDD" id="cd02570">
    <property type="entry name" value="PseudoU_synth_EcTruA"/>
    <property type="match status" value="1"/>
</dbReference>
<evidence type="ECO:0000256" key="7">
    <source>
        <dbReference type="RuleBase" id="RU003792"/>
    </source>
</evidence>
<dbReference type="GO" id="GO:0160147">
    <property type="term" value="F:tRNA pseudouridine(38-40) synthase activity"/>
    <property type="evidence" value="ECO:0007669"/>
    <property type="project" value="UniProtKB-EC"/>
</dbReference>
<feature type="binding site" evidence="4 6">
    <location>
        <position position="111"/>
    </location>
    <ligand>
        <name>substrate</name>
    </ligand>
</feature>
<keyword evidence="2 4" id="KW-0819">tRNA processing</keyword>
<dbReference type="eggNOG" id="COG0101">
    <property type="taxonomic scope" value="Bacteria"/>
</dbReference>
<protein>
    <recommendedName>
        <fullName evidence="4">tRNA pseudouridine synthase A</fullName>
        <ecNumber evidence="4">5.4.99.12</ecNumber>
    </recommendedName>
    <alternativeName>
        <fullName evidence="4">tRNA pseudouridine(38-40) synthase</fullName>
    </alternativeName>
    <alternativeName>
        <fullName evidence="4">tRNA pseudouridylate synthase I</fullName>
    </alternativeName>
    <alternativeName>
        <fullName evidence="4">tRNA-uridine isomerase I</fullName>
    </alternativeName>
</protein>
<comment type="catalytic activity">
    <reaction evidence="4 7">
        <text>uridine(38/39/40) in tRNA = pseudouridine(38/39/40) in tRNA</text>
        <dbReference type="Rhea" id="RHEA:22376"/>
        <dbReference type="Rhea" id="RHEA-COMP:10085"/>
        <dbReference type="Rhea" id="RHEA-COMP:10087"/>
        <dbReference type="ChEBI" id="CHEBI:65314"/>
        <dbReference type="ChEBI" id="CHEBI:65315"/>
        <dbReference type="EC" id="5.4.99.12"/>
    </reaction>
</comment>
<evidence type="ECO:0000256" key="4">
    <source>
        <dbReference type="HAMAP-Rule" id="MF_00171"/>
    </source>
</evidence>